<evidence type="ECO:0000313" key="2">
    <source>
        <dbReference type="Proteomes" id="UP000641588"/>
    </source>
</evidence>
<dbReference type="SUPFAM" id="SSF55144">
    <property type="entry name" value="LigT-like"/>
    <property type="match status" value="1"/>
</dbReference>
<comment type="caution">
    <text evidence="1">The sequence shown here is derived from an EMBL/GenBank/DDBJ whole genome shotgun (WGS) entry which is preliminary data.</text>
</comment>
<proteinExistence type="predicted"/>
<protein>
    <recommendedName>
        <fullName evidence="3">DUF1868 domain-containing protein</fullName>
    </recommendedName>
</protein>
<gene>
    <name evidence="1" type="ORF">GC093_25255</name>
</gene>
<dbReference type="Proteomes" id="UP000641588">
    <property type="component" value="Unassembled WGS sequence"/>
</dbReference>
<evidence type="ECO:0000313" key="1">
    <source>
        <dbReference type="EMBL" id="NOU96500.1"/>
    </source>
</evidence>
<name>A0A972GUP2_9BACL</name>
<evidence type="ECO:0008006" key="3">
    <source>
        <dbReference type="Google" id="ProtNLM"/>
    </source>
</evidence>
<dbReference type="EMBL" id="WHOD01000098">
    <property type="protein sequence ID" value="NOU96500.1"/>
    <property type="molecule type" value="Genomic_DNA"/>
</dbReference>
<reference evidence="1" key="1">
    <citation type="submission" date="2019-10" db="EMBL/GenBank/DDBJ databases">
        <title>Description of Paenibacillus glebae sp. nov.</title>
        <authorList>
            <person name="Carlier A."/>
            <person name="Qi S."/>
        </authorList>
    </citation>
    <scope>NUCLEOTIDE SEQUENCE</scope>
    <source>
        <strain evidence="1">LMG 31456</strain>
    </source>
</reference>
<sequence length="259" mass="29387">MLSITNQKIAGMKPVWAPFRGVSLLFDNPGNSIQPLGSYDLLEVICCRPSDPELAFYHNLNKAGLDQFIKTYFFCPLPFHSYHVTVWDGLNNGNLNKIARPDRFDAEDMLANLHETFSASERNRFLCTEQGVSLDLPMEGPITFAFKEVEKRGNSAVVVNLKPADPISEQRLKQVEQQRTMLIEEYKRRYGLYTTSTAFRPHVSIGYFANKEYAELSDAAIARLNETLAKSTQGLTVTFASMSLYGMSDMETFFRPVKR</sequence>
<accession>A0A972GUP2</accession>
<organism evidence="1 2">
    <name type="scientific">Paenibacillus foliorum</name>
    <dbReference type="NCBI Taxonomy" id="2654974"/>
    <lineage>
        <taxon>Bacteria</taxon>
        <taxon>Bacillati</taxon>
        <taxon>Bacillota</taxon>
        <taxon>Bacilli</taxon>
        <taxon>Bacillales</taxon>
        <taxon>Paenibacillaceae</taxon>
        <taxon>Paenibacillus</taxon>
    </lineage>
</organism>
<dbReference type="InterPro" id="IPR009097">
    <property type="entry name" value="Cyclic_Pdiesterase"/>
</dbReference>
<dbReference type="Gene3D" id="3.90.1140.10">
    <property type="entry name" value="Cyclic phosphodiesterase"/>
    <property type="match status" value="1"/>
</dbReference>
<dbReference type="RefSeq" id="WP_171654737.1">
    <property type="nucleotide sequence ID" value="NZ_WHOD01000098.1"/>
</dbReference>
<keyword evidence="2" id="KW-1185">Reference proteome</keyword>
<dbReference type="AlphaFoldDB" id="A0A972GUP2"/>